<evidence type="ECO:0000256" key="2">
    <source>
        <dbReference type="ARBA" id="ARBA00023274"/>
    </source>
</evidence>
<dbReference type="GO" id="GO:0003735">
    <property type="term" value="F:structural constituent of ribosome"/>
    <property type="evidence" value="ECO:0007669"/>
    <property type="project" value="InterPro"/>
</dbReference>
<dbReference type="Gene3D" id="1.10.287.10">
    <property type="entry name" value="S15/NS1, RNA-binding"/>
    <property type="match status" value="1"/>
</dbReference>
<comment type="subunit">
    <text evidence="3">Part of the 30S ribosomal subunit. Forms a bridge to the 50S subunit in the 70S ribosome, contacting the 23S rRNA.</text>
</comment>
<keyword evidence="3 5" id="KW-0699">rRNA-binding</keyword>
<dbReference type="SUPFAM" id="SSF47060">
    <property type="entry name" value="S15/NS1 RNA-binding domain"/>
    <property type="match status" value="1"/>
</dbReference>
<comment type="function">
    <text evidence="3 5">One of the primary rRNA binding proteins, it binds directly to 16S rRNA where it helps nucleate assembly of the platform of the 30S subunit by binding and bridging several RNA helices of the 16S rRNA.</text>
</comment>
<name>F7WZG2_9GAMM</name>
<dbReference type="NCBIfam" id="TIGR00952">
    <property type="entry name" value="S15_bact"/>
    <property type="match status" value="1"/>
</dbReference>
<dbReference type="OrthoDB" id="9799262at2"/>
<keyword evidence="1 3" id="KW-0689">Ribosomal protein</keyword>
<dbReference type="CDD" id="cd00677">
    <property type="entry name" value="S15_NS1_EPRS_RNA-bind"/>
    <property type="match status" value="1"/>
</dbReference>
<gene>
    <name evidence="3 6" type="primary">rpsO</name>
    <name evidence="6" type="ORF">BCTU_243</name>
</gene>
<evidence type="ECO:0000256" key="5">
    <source>
        <dbReference type="RuleBase" id="RU004524"/>
    </source>
</evidence>
<evidence type="ECO:0000256" key="4">
    <source>
        <dbReference type="RuleBase" id="RU003919"/>
    </source>
</evidence>
<keyword evidence="3 5" id="KW-0694">RNA-binding</keyword>
<comment type="function">
    <text evidence="3">Forms an intersubunit bridge (bridge B4) with the 23S rRNA of the 50S subunit in the ribosome.</text>
</comment>
<dbReference type="KEGG" id="baj:BCTU_243"/>
<dbReference type="PROSITE" id="PS00362">
    <property type="entry name" value="RIBOSOMAL_S15"/>
    <property type="match status" value="1"/>
</dbReference>
<dbReference type="GO" id="GO:0019843">
    <property type="term" value="F:rRNA binding"/>
    <property type="evidence" value="ECO:0007669"/>
    <property type="project" value="UniProtKB-UniRule"/>
</dbReference>
<protein>
    <recommendedName>
        <fullName evidence="3">Small ribosomal subunit protein uS15</fullName>
    </recommendedName>
</protein>
<dbReference type="HOGENOM" id="CLU_148518_0_0_6"/>
<evidence type="ECO:0000313" key="6">
    <source>
        <dbReference type="EMBL" id="AEH39824.1"/>
    </source>
</evidence>
<accession>F7WZG2</accession>
<dbReference type="STRING" id="261317.BCTU_243"/>
<reference evidence="6 7" key="1">
    <citation type="journal article" date="2011" name="Appl. Environ. Microbiol.">
        <title>The genome of Buchnera aphidicola from the aphid Cinara tujafilina provides new clues about the evolutionary history of metabolic losses in bacterial endosymbionts.</title>
        <authorList>
            <person name="Lamelas A."/>
            <person name="Gosalbes M.J."/>
            <person name="Moya A."/>
            <person name="Latorre A."/>
        </authorList>
    </citation>
    <scope>NUCLEOTIDE SEQUENCE [LARGE SCALE GENOMIC DNA]</scope>
    <source>
        <strain evidence="7">Cinara tujafilina</strain>
    </source>
</reference>
<organism evidence="6 7">
    <name type="scientific">Buchnera aphidicola</name>
    <name type="common">Cinara tujafilina</name>
    <dbReference type="NCBI Taxonomy" id="261317"/>
    <lineage>
        <taxon>Bacteria</taxon>
        <taxon>Pseudomonadati</taxon>
        <taxon>Pseudomonadota</taxon>
        <taxon>Gammaproteobacteria</taxon>
        <taxon>Enterobacterales</taxon>
        <taxon>Erwiniaceae</taxon>
        <taxon>Buchnera</taxon>
    </lineage>
</organism>
<comment type="similarity">
    <text evidence="3 4">Belongs to the universal ribosomal protein uS15 family.</text>
</comment>
<proteinExistence type="inferred from homology"/>
<evidence type="ECO:0000256" key="3">
    <source>
        <dbReference type="HAMAP-Rule" id="MF_01343"/>
    </source>
</evidence>
<dbReference type="GO" id="GO:0022627">
    <property type="term" value="C:cytosolic small ribosomal subunit"/>
    <property type="evidence" value="ECO:0007669"/>
    <property type="project" value="TreeGrafter"/>
</dbReference>
<evidence type="ECO:0000256" key="1">
    <source>
        <dbReference type="ARBA" id="ARBA00022980"/>
    </source>
</evidence>
<dbReference type="Proteomes" id="UP000006811">
    <property type="component" value="Chromosome"/>
</dbReference>
<dbReference type="AlphaFoldDB" id="F7WZG2"/>
<dbReference type="InterPro" id="IPR005290">
    <property type="entry name" value="Ribosomal_uS15_bac-type"/>
</dbReference>
<dbReference type="SMART" id="SM01387">
    <property type="entry name" value="Ribosomal_S15"/>
    <property type="match status" value="1"/>
</dbReference>
<dbReference type="EMBL" id="CP001817">
    <property type="protein sequence ID" value="AEH39824.1"/>
    <property type="molecule type" value="Genomic_DNA"/>
</dbReference>
<sequence>MLLSSLKKKEILEKYRKIKNTGSSEVQIIFLTIKINYLQKHFSLHKTDHCGRRGLLNMVSRRRKLLNYIKSKKHQNYISLIQQLGLRY</sequence>
<dbReference type="PANTHER" id="PTHR23321">
    <property type="entry name" value="RIBOSOMAL PROTEIN S15, BACTERIAL AND ORGANELLAR"/>
    <property type="match status" value="1"/>
</dbReference>
<dbReference type="eggNOG" id="COG0184">
    <property type="taxonomic scope" value="Bacteria"/>
</dbReference>
<dbReference type="PANTHER" id="PTHR23321:SF26">
    <property type="entry name" value="SMALL RIBOSOMAL SUBUNIT PROTEIN US15M"/>
    <property type="match status" value="1"/>
</dbReference>
<keyword evidence="7" id="KW-1185">Reference proteome</keyword>
<dbReference type="Gene3D" id="6.10.250.3130">
    <property type="match status" value="1"/>
</dbReference>
<evidence type="ECO:0000313" key="7">
    <source>
        <dbReference type="Proteomes" id="UP000006811"/>
    </source>
</evidence>
<dbReference type="InterPro" id="IPR009068">
    <property type="entry name" value="uS15_NS1_RNA-bd_sf"/>
</dbReference>
<keyword evidence="2 3" id="KW-0687">Ribonucleoprotein</keyword>
<dbReference type="GO" id="GO:0006412">
    <property type="term" value="P:translation"/>
    <property type="evidence" value="ECO:0007669"/>
    <property type="project" value="UniProtKB-UniRule"/>
</dbReference>
<dbReference type="InterPro" id="IPR000589">
    <property type="entry name" value="Ribosomal_uS15"/>
</dbReference>
<dbReference type="Pfam" id="PF00312">
    <property type="entry name" value="Ribosomal_S15"/>
    <property type="match status" value="1"/>
</dbReference>
<dbReference type="HAMAP" id="MF_01343_B">
    <property type="entry name" value="Ribosomal_uS15_B"/>
    <property type="match status" value="1"/>
</dbReference>